<evidence type="ECO:0000256" key="5">
    <source>
        <dbReference type="HAMAP-Rule" id="MF_00391"/>
    </source>
</evidence>
<dbReference type="eggNOG" id="COG0230">
    <property type="taxonomic scope" value="Bacteria"/>
</dbReference>
<keyword evidence="2 5" id="KW-0689">Ribosomal protein</keyword>
<dbReference type="GO" id="GO:1990904">
    <property type="term" value="C:ribonucleoprotein complex"/>
    <property type="evidence" value="ECO:0007669"/>
    <property type="project" value="UniProtKB-KW"/>
</dbReference>
<dbReference type="Pfam" id="PF00468">
    <property type="entry name" value="Ribosomal_L34"/>
    <property type="match status" value="1"/>
</dbReference>
<dbReference type="InterPro" id="IPR000271">
    <property type="entry name" value="Ribosomal_bL34"/>
</dbReference>
<dbReference type="InterPro" id="IPR020939">
    <property type="entry name" value="Ribosomal_bL34_CS"/>
</dbReference>
<evidence type="ECO:0000256" key="4">
    <source>
        <dbReference type="ARBA" id="ARBA00035177"/>
    </source>
</evidence>
<reference evidence="7 8" key="1">
    <citation type="journal article" date="2010" name="Stand. Genomic Sci.">
        <title>Non-contiguous finished genome sequence of Aminomonas paucivorans type strain (GLU-3).</title>
        <authorList>
            <person name="Pitluck S."/>
            <person name="Yasawong M."/>
            <person name="Held B."/>
            <person name="Lapidus A."/>
            <person name="Nolan M."/>
            <person name="Copeland A."/>
            <person name="Lucas S."/>
            <person name="Del Rio T.G."/>
            <person name="Tice H."/>
            <person name="Cheng J.F."/>
            <person name="Chertkov O."/>
            <person name="Goodwin L."/>
            <person name="Tapia R."/>
            <person name="Han C."/>
            <person name="Liolios K."/>
            <person name="Ivanova N."/>
            <person name="Mavromatis K."/>
            <person name="Ovchinnikova G."/>
            <person name="Pati A."/>
            <person name="Chen A."/>
            <person name="Palaniappan K."/>
            <person name="Land M."/>
            <person name="Hauser L."/>
            <person name="Chang Y.J."/>
            <person name="Jeffries C.D."/>
            <person name="Pukall R."/>
            <person name="Spring S."/>
            <person name="Rohde M."/>
            <person name="Sikorski J."/>
            <person name="Goker M."/>
            <person name="Woyke T."/>
            <person name="Bristow J."/>
            <person name="Eisen J.A."/>
            <person name="Markowitz V."/>
            <person name="Hugenholtz P."/>
            <person name="Kyrpides N.C."/>
            <person name="Klenk H.P."/>
        </authorList>
    </citation>
    <scope>NUCLEOTIDE SEQUENCE [LARGE SCALE GENOMIC DNA]</scope>
    <source>
        <strain evidence="7 8">DSM 12260</strain>
    </source>
</reference>
<gene>
    <name evidence="5" type="primary">rpmH</name>
    <name evidence="7" type="ORF">Apau_1112</name>
</gene>
<protein>
    <recommendedName>
        <fullName evidence="4 5">Large ribosomal subunit protein bL34</fullName>
    </recommendedName>
</protein>
<evidence type="ECO:0000256" key="3">
    <source>
        <dbReference type="ARBA" id="ARBA00023274"/>
    </source>
</evidence>
<keyword evidence="8" id="KW-1185">Reference proteome</keyword>
<evidence type="ECO:0000256" key="6">
    <source>
        <dbReference type="SAM" id="MobiDB-lite"/>
    </source>
</evidence>
<comment type="similarity">
    <text evidence="1 5">Belongs to the bacterial ribosomal protein bL34 family.</text>
</comment>
<feature type="compositionally biased region" description="Basic residues" evidence="6">
    <location>
        <begin position="61"/>
        <end position="74"/>
    </location>
</feature>
<accession>E3CXH3</accession>
<keyword evidence="3 5" id="KW-0687">Ribonucleoprotein</keyword>
<evidence type="ECO:0000256" key="2">
    <source>
        <dbReference type="ARBA" id="ARBA00022980"/>
    </source>
</evidence>
<dbReference type="GO" id="GO:0005840">
    <property type="term" value="C:ribosome"/>
    <property type="evidence" value="ECO:0007669"/>
    <property type="project" value="UniProtKB-KW"/>
</dbReference>
<dbReference type="Gene3D" id="1.10.287.3980">
    <property type="match status" value="1"/>
</dbReference>
<dbReference type="AlphaFoldDB" id="E3CXH3"/>
<feature type="region of interest" description="Disordered" evidence="6">
    <location>
        <begin position="36"/>
        <end position="74"/>
    </location>
</feature>
<dbReference type="NCBIfam" id="TIGR01030">
    <property type="entry name" value="rpmH_bact"/>
    <property type="match status" value="1"/>
</dbReference>
<dbReference type="PaxDb" id="584708-Apau_1112"/>
<dbReference type="PANTHER" id="PTHR14503:SF4">
    <property type="entry name" value="LARGE RIBOSOMAL SUBUNIT PROTEIN BL34M"/>
    <property type="match status" value="1"/>
</dbReference>
<dbReference type="STRING" id="584708.Apau_1112"/>
<proteinExistence type="inferred from homology"/>
<evidence type="ECO:0000256" key="1">
    <source>
        <dbReference type="ARBA" id="ARBA00010111"/>
    </source>
</evidence>
<dbReference type="GO" id="GO:0003735">
    <property type="term" value="F:structural constituent of ribosome"/>
    <property type="evidence" value="ECO:0007669"/>
    <property type="project" value="InterPro"/>
</dbReference>
<dbReference type="EMBL" id="CM001022">
    <property type="protein sequence ID" value="EFQ23539.1"/>
    <property type="molecule type" value="Genomic_DNA"/>
</dbReference>
<sequence length="74" mass="8545">MPRFGGLCYSIKAFPKGSMRVTTSKREVSPVKRTYQPHNVPRKRSMGFLERSASPSGRNILRNRRRKGRKRLAV</sequence>
<evidence type="ECO:0000313" key="8">
    <source>
        <dbReference type="Proteomes" id="UP000005096"/>
    </source>
</evidence>
<dbReference type="Proteomes" id="UP000005096">
    <property type="component" value="Chromosome"/>
</dbReference>
<dbReference type="HOGENOM" id="CLU_2679547_0_0_0"/>
<dbReference type="PANTHER" id="PTHR14503">
    <property type="entry name" value="MITOCHONDRIAL RIBOSOMAL PROTEIN 34 FAMILY MEMBER"/>
    <property type="match status" value="1"/>
</dbReference>
<name>E3CXH3_9BACT</name>
<dbReference type="HAMAP" id="MF_00391">
    <property type="entry name" value="Ribosomal_bL34"/>
    <property type="match status" value="1"/>
</dbReference>
<dbReference type="PROSITE" id="PS00784">
    <property type="entry name" value="RIBOSOMAL_L34"/>
    <property type="match status" value="1"/>
</dbReference>
<organism evidence="7 8">
    <name type="scientific">Aminomonas paucivorans DSM 12260</name>
    <dbReference type="NCBI Taxonomy" id="584708"/>
    <lineage>
        <taxon>Bacteria</taxon>
        <taxon>Thermotogati</taxon>
        <taxon>Synergistota</taxon>
        <taxon>Synergistia</taxon>
        <taxon>Synergistales</taxon>
        <taxon>Synergistaceae</taxon>
        <taxon>Aminomonas</taxon>
    </lineage>
</organism>
<evidence type="ECO:0000313" key="7">
    <source>
        <dbReference type="EMBL" id="EFQ23539.1"/>
    </source>
</evidence>
<dbReference type="GO" id="GO:0006412">
    <property type="term" value="P:translation"/>
    <property type="evidence" value="ECO:0007669"/>
    <property type="project" value="UniProtKB-UniRule"/>
</dbReference>